<accession>A0A9D1H5P5</accession>
<comment type="catalytic activity">
    <reaction evidence="12 13">
        <text>tRNA(Phe) + L-phenylalanine + ATP = L-phenylalanyl-tRNA(Phe) + AMP + diphosphate + H(+)</text>
        <dbReference type="Rhea" id="RHEA:19413"/>
        <dbReference type="Rhea" id="RHEA-COMP:9668"/>
        <dbReference type="Rhea" id="RHEA-COMP:9699"/>
        <dbReference type="ChEBI" id="CHEBI:15378"/>
        <dbReference type="ChEBI" id="CHEBI:30616"/>
        <dbReference type="ChEBI" id="CHEBI:33019"/>
        <dbReference type="ChEBI" id="CHEBI:58095"/>
        <dbReference type="ChEBI" id="CHEBI:78442"/>
        <dbReference type="ChEBI" id="CHEBI:78531"/>
        <dbReference type="ChEBI" id="CHEBI:456215"/>
        <dbReference type="EC" id="6.1.1.20"/>
    </reaction>
</comment>
<evidence type="ECO:0000313" key="16">
    <source>
        <dbReference type="Proteomes" id="UP000824160"/>
    </source>
</evidence>
<feature type="binding site" evidence="13">
    <location>
        <position position="254"/>
    </location>
    <ligand>
        <name>Mg(2+)</name>
        <dbReference type="ChEBI" id="CHEBI:18420"/>
        <note>shared with beta subunit</note>
    </ligand>
</feature>
<sequence>MREQLEEIKQNGLRELENFVDAKELDNIRVRYLGKKGELTAILKQMGKLSAEERPIIGQVANEVRQTLEAAVQKSLETLKEKELALRLAKETVDVTLPGESHNLGGLHPLSIVQNELIDIFQSMGFDIVDGPEVETDYYCFEALNVPKDHPARDMQDTFYLGDNLLLRTQTSAAQARVMEKRTPPIRIVCPGRVYRADEVDATHSPVFHQMEGLVVDKNITMCDLKGCLEQFAHEIYGPETKVRFRPSFFPFTEPSVEVDVSCSECGGKGCRICKGTGWIEILGAGMVHPNVLRGCGIDPDVYSGFAFGIGLDRLTTTRYKISDIRLLFENDQRFLDQFQGR</sequence>
<evidence type="ECO:0000256" key="12">
    <source>
        <dbReference type="ARBA" id="ARBA00049255"/>
    </source>
</evidence>
<dbReference type="AlphaFoldDB" id="A0A9D1H5P5"/>
<evidence type="ECO:0000256" key="10">
    <source>
        <dbReference type="ARBA" id="ARBA00022917"/>
    </source>
</evidence>
<name>A0A9D1H5P5_9FIRM</name>
<dbReference type="GO" id="GO:0000049">
    <property type="term" value="F:tRNA binding"/>
    <property type="evidence" value="ECO:0007669"/>
    <property type="project" value="InterPro"/>
</dbReference>
<comment type="subcellular location">
    <subcellularLocation>
        <location evidence="1 13">Cytoplasm</location>
    </subcellularLocation>
</comment>
<evidence type="ECO:0000313" key="15">
    <source>
        <dbReference type="EMBL" id="HIT94128.1"/>
    </source>
</evidence>
<keyword evidence="10 13" id="KW-0648">Protein biosynthesis</keyword>
<evidence type="ECO:0000256" key="7">
    <source>
        <dbReference type="ARBA" id="ARBA00022741"/>
    </source>
</evidence>
<evidence type="ECO:0000256" key="3">
    <source>
        <dbReference type="ARBA" id="ARBA00011209"/>
    </source>
</evidence>
<dbReference type="InterPro" id="IPR002319">
    <property type="entry name" value="Phenylalanyl-tRNA_Synthase"/>
</dbReference>
<dbReference type="Pfam" id="PF02912">
    <property type="entry name" value="Phe_tRNA-synt_N"/>
    <property type="match status" value="1"/>
</dbReference>
<dbReference type="GO" id="GO:0004826">
    <property type="term" value="F:phenylalanine-tRNA ligase activity"/>
    <property type="evidence" value="ECO:0007669"/>
    <property type="project" value="UniProtKB-UniRule"/>
</dbReference>
<dbReference type="GO" id="GO:0005737">
    <property type="term" value="C:cytoplasm"/>
    <property type="evidence" value="ECO:0007669"/>
    <property type="project" value="UniProtKB-SubCell"/>
</dbReference>
<keyword evidence="9 13" id="KW-0460">Magnesium</keyword>
<evidence type="ECO:0000256" key="9">
    <source>
        <dbReference type="ARBA" id="ARBA00022842"/>
    </source>
</evidence>
<dbReference type="EMBL" id="DVLW01000082">
    <property type="protein sequence ID" value="HIT94128.1"/>
    <property type="molecule type" value="Genomic_DNA"/>
</dbReference>
<keyword evidence="5 13" id="KW-0436">Ligase</keyword>
<comment type="caution">
    <text evidence="15">The sequence shown here is derived from an EMBL/GenBank/DDBJ whole genome shotgun (WGS) entry which is preliminary data.</text>
</comment>
<dbReference type="PROSITE" id="PS50862">
    <property type="entry name" value="AA_TRNA_LIGASE_II"/>
    <property type="match status" value="1"/>
</dbReference>
<dbReference type="GO" id="GO:0006432">
    <property type="term" value="P:phenylalanyl-tRNA aminoacylation"/>
    <property type="evidence" value="ECO:0007669"/>
    <property type="project" value="UniProtKB-UniRule"/>
</dbReference>
<evidence type="ECO:0000256" key="6">
    <source>
        <dbReference type="ARBA" id="ARBA00022723"/>
    </source>
</evidence>
<reference evidence="15" key="2">
    <citation type="journal article" date="2021" name="PeerJ">
        <title>Extensive microbial diversity within the chicken gut microbiome revealed by metagenomics and culture.</title>
        <authorList>
            <person name="Gilroy R."/>
            <person name="Ravi A."/>
            <person name="Getino M."/>
            <person name="Pursley I."/>
            <person name="Horton D.L."/>
            <person name="Alikhan N.F."/>
            <person name="Baker D."/>
            <person name="Gharbi K."/>
            <person name="Hall N."/>
            <person name="Watson M."/>
            <person name="Adriaenssens E.M."/>
            <person name="Foster-Nyarko E."/>
            <person name="Jarju S."/>
            <person name="Secka A."/>
            <person name="Antonio M."/>
            <person name="Oren A."/>
            <person name="Chaudhuri R.R."/>
            <person name="La Ragione R."/>
            <person name="Hildebrand F."/>
            <person name="Pallen M.J."/>
        </authorList>
    </citation>
    <scope>NUCLEOTIDE SEQUENCE</scope>
    <source>
        <strain evidence="15">ChiBcec7-5410</strain>
    </source>
</reference>
<dbReference type="InterPro" id="IPR022911">
    <property type="entry name" value="Phe_tRNA_ligase_alpha1_bac"/>
</dbReference>
<dbReference type="EC" id="6.1.1.20" evidence="13"/>
<keyword evidence="8 13" id="KW-0067">ATP-binding</keyword>
<dbReference type="CDD" id="cd00496">
    <property type="entry name" value="PheRS_alpha_core"/>
    <property type="match status" value="1"/>
</dbReference>
<dbReference type="Proteomes" id="UP000824160">
    <property type="component" value="Unassembled WGS sequence"/>
</dbReference>
<evidence type="ECO:0000256" key="11">
    <source>
        <dbReference type="ARBA" id="ARBA00023146"/>
    </source>
</evidence>
<reference evidence="15" key="1">
    <citation type="submission" date="2020-10" db="EMBL/GenBank/DDBJ databases">
        <authorList>
            <person name="Gilroy R."/>
        </authorList>
    </citation>
    <scope>NUCLEOTIDE SEQUENCE</scope>
    <source>
        <strain evidence="15">ChiBcec7-5410</strain>
    </source>
</reference>
<dbReference type="InterPro" id="IPR004529">
    <property type="entry name" value="Phe-tRNA-synth_IIc_asu"/>
</dbReference>
<dbReference type="SUPFAM" id="SSF55681">
    <property type="entry name" value="Class II aaRS and biotin synthetases"/>
    <property type="match status" value="1"/>
</dbReference>
<keyword evidence="11 13" id="KW-0030">Aminoacyl-tRNA synthetase</keyword>
<dbReference type="InterPro" id="IPR045864">
    <property type="entry name" value="aa-tRNA-synth_II/BPL/LPL"/>
</dbReference>
<gene>
    <name evidence="13 15" type="primary">pheS</name>
    <name evidence="15" type="ORF">IAC43_02980</name>
</gene>
<comment type="cofactor">
    <cofactor evidence="13">
        <name>Mg(2+)</name>
        <dbReference type="ChEBI" id="CHEBI:18420"/>
    </cofactor>
    <text evidence="13">Binds 2 magnesium ions per tetramer.</text>
</comment>
<organism evidence="15 16">
    <name type="scientific">Candidatus Faecivivens stercoripullorum</name>
    <dbReference type="NCBI Taxonomy" id="2840805"/>
    <lineage>
        <taxon>Bacteria</taxon>
        <taxon>Bacillati</taxon>
        <taxon>Bacillota</taxon>
        <taxon>Clostridia</taxon>
        <taxon>Eubacteriales</taxon>
        <taxon>Oscillospiraceae</taxon>
        <taxon>Oscillospiraceae incertae sedis</taxon>
        <taxon>Candidatus Faecivivens</taxon>
    </lineage>
</organism>
<dbReference type="GO" id="GO:0005524">
    <property type="term" value="F:ATP binding"/>
    <property type="evidence" value="ECO:0007669"/>
    <property type="project" value="UniProtKB-UniRule"/>
</dbReference>
<dbReference type="InterPro" id="IPR004188">
    <property type="entry name" value="Phe-tRNA_ligase_II_N"/>
</dbReference>
<dbReference type="PANTHER" id="PTHR11538">
    <property type="entry name" value="PHENYLALANYL-TRNA SYNTHETASE"/>
    <property type="match status" value="1"/>
</dbReference>
<evidence type="ECO:0000259" key="14">
    <source>
        <dbReference type="PROSITE" id="PS50862"/>
    </source>
</evidence>
<evidence type="ECO:0000256" key="4">
    <source>
        <dbReference type="ARBA" id="ARBA00022490"/>
    </source>
</evidence>
<evidence type="ECO:0000256" key="13">
    <source>
        <dbReference type="HAMAP-Rule" id="MF_00281"/>
    </source>
</evidence>
<dbReference type="PANTHER" id="PTHR11538:SF41">
    <property type="entry name" value="PHENYLALANINE--TRNA LIGASE, MITOCHONDRIAL"/>
    <property type="match status" value="1"/>
</dbReference>
<keyword evidence="6 13" id="KW-0479">Metal-binding</keyword>
<dbReference type="HAMAP" id="MF_00281">
    <property type="entry name" value="Phe_tRNA_synth_alpha1"/>
    <property type="match status" value="1"/>
</dbReference>
<evidence type="ECO:0000256" key="2">
    <source>
        <dbReference type="ARBA" id="ARBA00010207"/>
    </source>
</evidence>
<dbReference type="Pfam" id="PF01409">
    <property type="entry name" value="tRNA-synt_2d"/>
    <property type="match status" value="1"/>
</dbReference>
<keyword evidence="7 13" id="KW-0547">Nucleotide-binding</keyword>
<dbReference type="InterPro" id="IPR006195">
    <property type="entry name" value="aa-tRNA-synth_II"/>
</dbReference>
<evidence type="ECO:0000256" key="8">
    <source>
        <dbReference type="ARBA" id="ARBA00022840"/>
    </source>
</evidence>
<dbReference type="FunFam" id="3.30.930.10:FF:000003">
    <property type="entry name" value="Phenylalanine--tRNA ligase alpha subunit"/>
    <property type="match status" value="1"/>
</dbReference>
<protein>
    <recommendedName>
        <fullName evidence="13">Phenylalanine--tRNA ligase alpha subunit</fullName>
        <ecNumber evidence="13">6.1.1.20</ecNumber>
    </recommendedName>
    <alternativeName>
        <fullName evidence="13">Phenylalanyl-tRNA synthetase alpha subunit</fullName>
        <shortName evidence="13">PheRS</shortName>
    </alternativeName>
</protein>
<feature type="domain" description="Aminoacyl-transfer RNA synthetases class-II family profile" evidence="14">
    <location>
        <begin position="113"/>
        <end position="330"/>
    </location>
</feature>
<proteinExistence type="inferred from homology"/>
<keyword evidence="4 13" id="KW-0963">Cytoplasm</keyword>
<dbReference type="InterPro" id="IPR010978">
    <property type="entry name" value="tRNA-bd_arm"/>
</dbReference>
<evidence type="ECO:0000256" key="1">
    <source>
        <dbReference type="ARBA" id="ARBA00004496"/>
    </source>
</evidence>
<dbReference type="GO" id="GO:0140096">
    <property type="term" value="F:catalytic activity, acting on a protein"/>
    <property type="evidence" value="ECO:0007669"/>
    <property type="project" value="UniProtKB-ARBA"/>
</dbReference>
<dbReference type="Gene3D" id="3.30.930.10">
    <property type="entry name" value="Bira Bifunctional Protein, Domain 2"/>
    <property type="match status" value="1"/>
</dbReference>
<evidence type="ECO:0000256" key="5">
    <source>
        <dbReference type="ARBA" id="ARBA00022598"/>
    </source>
</evidence>
<dbReference type="SUPFAM" id="SSF46589">
    <property type="entry name" value="tRNA-binding arm"/>
    <property type="match status" value="1"/>
</dbReference>
<dbReference type="GO" id="GO:0016740">
    <property type="term" value="F:transferase activity"/>
    <property type="evidence" value="ECO:0007669"/>
    <property type="project" value="UniProtKB-ARBA"/>
</dbReference>
<dbReference type="NCBIfam" id="TIGR00468">
    <property type="entry name" value="pheS"/>
    <property type="match status" value="1"/>
</dbReference>
<comment type="similarity">
    <text evidence="2 13">Belongs to the class-II aminoacyl-tRNA synthetase family. Phe-tRNA synthetase alpha subunit type 1 subfamily.</text>
</comment>
<dbReference type="GO" id="GO:0000287">
    <property type="term" value="F:magnesium ion binding"/>
    <property type="evidence" value="ECO:0007669"/>
    <property type="project" value="UniProtKB-UniRule"/>
</dbReference>
<comment type="subunit">
    <text evidence="3 13">Tetramer of two alpha and two beta subunits.</text>
</comment>